<evidence type="ECO:0000313" key="6">
    <source>
        <dbReference type="EMBL" id="QUE52678.1"/>
    </source>
</evidence>
<name>A0A975J276_9BACT</name>
<proteinExistence type="predicted"/>
<dbReference type="SUPFAM" id="SSF141072">
    <property type="entry name" value="CalX-like"/>
    <property type="match status" value="2"/>
</dbReference>
<evidence type="ECO:0000256" key="1">
    <source>
        <dbReference type="ARBA" id="ARBA00022729"/>
    </source>
</evidence>
<dbReference type="GO" id="GO:0016020">
    <property type="term" value="C:membrane"/>
    <property type="evidence" value="ECO:0007669"/>
    <property type="project" value="InterPro"/>
</dbReference>
<dbReference type="Gene3D" id="2.130.10.130">
    <property type="entry name" value="Integrin alpha, N-terminal"/>
    <property type="match status" value="1"/>
</dbReference>
<dbReference type="PANTHER" id="PTHR44103">
    <property type="entry name" value="PROPROTEIN CONVERTASE P"/>
    <property type="match status" value="1"/>
</dbReference>
<organism evidence="6 7">
    <name type="scientific">Luteolibacter ambystomatis</name>
    <dbReference type="NCBI Taxonomy" id="2824561"/>
    <lineage>
        <taxon>Bacteria</taxon>
        <taxon>Pseudomonadati</taxon>
        <taxon>Verrucomicrobiota</taxon>
        <taxon>Verrucomicrobiia</taxon>
        <taxon>Verrucomicrobiales</taxon>
        <taxon>Verrucomicrobiaceae</taxon>
        <taxon>Luteolibacter</taxon>
    </lineage>
</organism>
<dbReference type="SUPFAM" id="SSF69318">
    <property type="entry name" value="Integrin alpha N-terminal domain"/>
    <property type="match status" value="2"/>
</dbReference>
<reference evidence="6" key="1">
    <citation type="submission" date="2021-04" db="EMBL/GenBank/DDBJ databases">
        <title>Luteolibacter sp. 32A isolated from the skin of an Anderson's salamander (Ambystoma andersonii).</title>
        <authorList>
            <person name="Spergser J."/>
            <person name="Busse H.-J."/>
        </authorList>
    </citation>
    <scope>NUCLEOTIDE SEQUENCE</scope>
    <source>
        <strain evidence="6">32A</strain>
    </source>
</reference>
<dbReference type="KEGG" id="lamb:KBB96_07220"/>
<protein>
    <submittedName>
        <fullName evidence="6">VCBS repeat-containing protein</fullName>
    </submittedName>
</protein>
<accession>A0A975J276</accession>
<evidence type="ECO:0000256" key="3">
    <source>
        <dbReference type="ARBA" id="ARBA00022837"/>
    </source>
</evidence>
<evidence type="ECO:0000259" key="5">
    <source>
        <dbReference type="SMART" id="SM00237"/>
    </source>
</evidence>
<keyword evidence="3" id="KW-0106">Calcium</keyword>
<dbReference type="Pfam" id="PF13517">
    <property type="entry name" value="FG-GAP_3"/>
    <property type="match status" value="1"/>
</dbReference>
<dbReference type="AlphaFoldDB" id="A0A975J276"/>
<dbReference type="SMART" id="SM00237">
    <property type="entry name" value="Calx_beta"/>
    <property type="match status" value="1"/>
</dbReference>
<dbReference type="InterPro" id="IPR003644">
    <property type="entry name" value="Calx_beta"/>
</dbReference>
<evidence type="ECO:0000256" key="2">
    <source>
        <dbReference type="ARBA" id="ARBA00022737"/>
    </source>
</evidence>
<dbReference type="Proteomes" id="UP000676169">
    <property type="component" value="Chromosome"/>
</dbReference>
<dbReference type="Gene3D" id="2.60.40.2030">
    <property type="match status" value="2"/>
</dbReference>
<feature type="chain" id="PRO_5036764927" evidence="4">
    <location>
        <begin position="21"/>
        <end position="1022"/>
    </location>
</feature>
<dbReference type="InterPro" id="IPR038081">
    <property type="entry name" value="CalX-like_sf"/>
</dbReference>
<dbReference type="Pfam" id="PF03160">
    <property type="entry name" value="Calx-beta"/>
    <property type="match status" value="1"/>
</dbReference>
<evidence type="ECO:0000313" key="7">
    <source>
        <dbReference type="Proteomes" id="UP000676169"/>
    </source>
</evidence>
<dbReference type="RefSeq" id="WP_211633938.1">
    <property type="nucleotide sequence ID" value="NZ_CP073100.1"/>
</dbReference>
<dbReference type="EMBL" id="CP073100">
    <property type="protein sequence ID" value="QUE52678.1"/>
    <property type="molecule type" value="Genomic_DNA"/>
</dbReference>
<dbReference type="PANTHER" id="PTHR44103:SF1">
    <property type="entry name" value="PROPROTEIN CONVERTASE P"/>
    <property type="match status" value="1"/>
</dbReference>
<gene>
    <name evidence="6" type="ORF">KBB96_07220</name>
</gene>
<feature type="signal peptide" evidence="4">
    <location>
        <begin position="1"/>
        <end position="20"/>
    </location>
</feature>
<evidence type="ECO:0000256" key="4">
    <source>
        <dbReference type="SAM" id="SignalP"/>
    </source>
</evidence>
<dbReference type="GO" id="GO:0007154">
    <property type="term" value="P:cell communication"/>
    <property type="evidence" value="ECO:0007669"/>
    <property type="project" value="InterPro"/>
</dbReference>
<keyword evidence="7" id="KW-1185">Reference proteome</keyword>
<feature type="domain" description="Calx-beta" evidence="5">
    <location>
        <begin position="803"/>
        <end position="903"/>
    </location>
</feature>
<dbReference type="InterPro" id="IPR013517">
    <property type="entry name" value="FG-GAP"/>
</dbReference>
<dbReference type="InterPro" id="IPR028994">
    <property type="entry name" value="Integrin_alpha_N"/>
</dbReference>
<keyword evidence="1 4" id="KW-0732">Signal</keyword>
<sequence>MPARSALVAAALAMPVAASAAVWDVPAESAIRSFWEYANFSGTPLFTMDTPSGREVIVKSGSFWYAMVWDPATSSFQQKHVAPAVGSALRIVPARMTGGATPEIVAGYNDGTVLAYDPVTFELVKTVQIPVGFSTTPRGMQIADVDGDGLPEIVAQTSSALSVYDRNGVLLWTTSLSPSGTTWDIAVGQVDDDPAKEIVLSSGRVIDCATHAIQWTRPSDWPTWSQLVLADANGDGRDEVYSFVTQASSYGFSAADVQENRLLINQPRSSAVKSLTIADIDDTPGLELLIGDAEGISGYSLNGGSFAFDFGIYVPDGGAESILAGRDVDGDGVKDLLVSPNGSSVGDFPFLLVRGDTLAGRWAGNTLLGSPFLPPVVGDITGDGIPEIIGASSYSFHGNVVVFDCQSLEILATSDQLPSADSNFGITSVKLRDVDGDGTKEIVITGDHASQGDISILHYEPGSRTFHKIWSNPDKPADASYTNAEIVDLDGDGRLEVVAVNKGGDGSRVSIIDYTTGTVEWRSPILGTDTKGFTCMEIGDVDGDGAPEVVLCGTGNGLAVVDLVARSVELSVGGGVSALTLQNNGFTLGKTDGKTVRYTATAPGTYSAGTPLAVSNAKISGLLSGSDQGLWINSGNRFQYWPDSTGPIWSTETRATLSDGVPGLLWTADGYEAFGGYEYGFSAFETAPAGVEVRPAVGLSLGALAISEGSQAGSSFTVSRTGPTSSPLDVRLTLAGTASISDVTIQGAANAGDGMWVATIPAGSATTAGTIKAVDDTLAEGPEKLVVALVPGNAYKVDFPGVATLDVADNETAVSIALLNGLSQASETAAAGSRGFVISRTGDLSKALKVNLVASGSATAAKDYRKLPTTATIAAGQSSVTVPFTPTADKIVEGIETVTLTVTSGTGYGTIAGRSAATIELLDVSSVVSLQTQAPSVSGVDVPVVRSGGLEQSVTFTLVEEKNPVGGRPSSTRRRVTFPAHASSAVYHVKSAKAAFGCTVSLLPDTSFVLGDKTSATFTVTR</sequence>
<keyword evidence="2" id="KW-0677">Repeat</keyword>